<dbReference type="Proteomes" id="UP001274896">
    <property type="component" value="Unassembled WGS sequence"/>
</dbReference>
<proteinExistence type="predicted"/>
<evidence type="ECO:0000313" key="2">
    <source>
        <dbReference type="EMBL" id="KAK3548471.1"/>
    </source>
</evidence>
<dbReference type="InterPro" id="IPR043128">
    <property type="entry name" value="Rev_trsase/Diguanyl_cyclase"/>
</dbReference>
<comment type="caution">
    <text evidence="2">The sequence shown here is derived from an EMBL/GenBank/DDBJ whole genome shotgun (WGS) entry which is preliminary data.</text>
</comment>
<protein>
    <recommendedName>
        <fullName evidence="4">Reverse transcriptase domain-containing protein</fullName>
    </recommendedName>
</protein>
<dbReference type="EMBL" id="JAUCMX010000004">
    <property type="protein sequence ID" value="KAK3548471.1"/>
    <property type="molecule type" value="Genomic_DNA"/>
</dbReference>
<gene>
    <name evidence="2" type="ORF">QTP70_013306</name>
</gene>
<dbReference type="PANTHER" id="PTHR23227:SF83">
    <property type="entry name" value="ENDONUCLEASE_EXONUCLEASE_PHOSPHATASE DOMAIN-CONTAINING PROTEIN"/>
    <property type="match status" value="1"/>
</dbReference>
<evidence type="ECO:0000313" key="3">
    <source>
        <dbReference type="Proteomes" id="UP001274896"/>
    </source>
</evidence>
<dbReference type="PANTHER" id="PTHR23227">
    <property type="entry name" value="BUCENTAUR RELATED"/>
    <property type="match status" value="1"/>
</dbReference>
<dbReference type="AlphaFoldDB" id="A0AAE0R9D9"/>
<feature type="coiled-coil region" evidence="1">
    <location>
        <begin position="205"/>
        <end position="239"/>
    </location>
</feature>
<keyword evidence="1" id="KW-0175">Coiled coil</keyword>
<organism evidence="2 3">
    <name type="scientific">Hemibagrus guttatus</name>
    <dbReference type="NCBI Taxonomy" id="175788"/>
    <lineage>
        <taxon>Eukaryota</taxon>
        <taxon>Metazoa</taxon>
        <taxon>Chordata</taxon>
        <taxon>Craniata</taxon>
        <taxon>Vertebrata</taxon>
        <taxon>Euteleostomi</taxon>
        <taxon>Actinopterygii</taxon>
        <taxon>Neopterygii</taxon>
        <taxon>Teleostei</taxon>
        <taxon>Ostariophysi</taxon>
        <taxon>Siluriformes</taxon>
        <taxon>Bagridae</taxon>
        <taxon>Hemibagrus</taxon>
    </lineage>
</organism>
<keyword evidence="3" id="KW-1185">Reference proteome</keyword>
<dbReference type="Gene3D" id="3.60.10.10">
    <property type="entry name" value="Endonuclease/exonuclease/phosphatase"/>
    <property type="match status" value="1"/>
</dbReference>
<dbReference type="Gene3D" id="3.30.70.270">
    <property type="match status" value="1"/>
</dbReference>
<dbReference type="InterPro" id="IPR036691">
    <property type="entry name" value="Endo/exonu/phosph_ase_sf"/>
</dbReference>
<evidence type="ECO:0008006" key="4">
    <source>
        <dbReference type="Google" id="ProtNLM"/>
    </source>
</evidence>
<evidence type="ECO:0000256" key="1">
    <source>
        <dbReference type="SAM" id="Coils"/>
    </source>
</evidence>
<accession>A0AAE0R9D9</accession>
<dbReference type="InterPro" id="IPR027124">
    <property type="entry name" value="Swc5/CFDP1/2"/>
</dbReference>
<dbReference type="SUPFAM" id="SSF56219">
    <property type="entry name" value="DNase I-like"/>
    <property type="match status" value="1"/>
</dbReference>
<name>A0AAE0R9D9_9TELE</name>
<sequence>MERRKVDILCVQETRWKGSKARSIGAGFKLFYYGVDSKRNGVGVVLKEEFVRNVLEVGCELEEKERFWSELDEVMESIPTGERVVIGADFNGHVGEGNTGDEEVMGRFGVKERNLEGQMVVDFAKRMDMGVVKTYFQKREEHRVTYKSGDRRTQVVLPDDWETTGEVIRETGRKVLGVSSGRRKEDKETWWWNEEVQDSIQRKRLAKKKWDMDRTEENRQEYKELQRRVKREVSKAKQKAYDELYTRLDTREGEKDLYRLASQRDRDGKDVQQVRVIKDRDGRVLTSEESVQRRWKEYFEELMNEENEREKRVEGVNSVEQKVDKIRKDEVRKALKRMKSGKAVGPDDIPVEVWKCLGEAAVEFLASLLNRVLENLEKAHDRVPREELWYCVRKSGVAEKYVRVVQDMYERSRTVVRCAVVMDQLSEEVRQESPWTMMFADDIVICSESREQVEENLERWRFALERRGMKVSRIQSNGECGKEVKKRVQAETVSLRKRQESELEVAELKMLRFSLGVTRLDRIRNEYIRGTAHVGRLGDKVREARLRWFGHVQRRESEYIVGARVEDAEDRDRWREMIRCGDP</sequence>
<reference evidence="2" key="1">
    <citation type="submission" date="2023-06" db="EMBL/GenBank/DDBJ databases">
        <title>Male Hemibagrus guttatus genome.</title>
        <authorList>
            <person name="Bian C."/>
        </authorList>
    </citation>
    <scope>NUCLEOTIDE SEQUENCE</scope>
    <source>
        <strain evidence="2">Male_cb2023</strain>
        <tissue evidence="2">Muscle</tissue>
    </source>
</reference>